<gene>
    <name evidence="2" type="ORF">PENSOL_c033G09956</name>
</gene>
<organism evidence="2 3">
    <name type="scientific">Penicillium solitum</name>
    <dbReference type="NCBI Taxonomy" id="60172"/>
    <lineage>
        <taxon>Eukaryota</taxon>
        <taxon>Fungi</taxon>
        <taxon>Dikarya</taxon>
        <taxon>Ascomycota</taxon>
        <taxon>Pezizomycotina</taxon>
        <taxon>Eurotiomycetes</taxon>
        <taxon>Eurotiomycetidae</taxon>
        <taxon>Eurotiales</taxon>
        <taxon>Aspergillaceae</taxon>
        <taxon>Penicillium</taxon>
    </lineage>
</organism>
<keyword evidence="1" id="KW-0732">Signal</keyword>
<sequence length="197" mass="21332">MHLKSVVAAFFALTLSGVAHAEEDSPGAVNPEYSLPISYGKCYHLVNHNHEYIGHDATGFGNLKFGRRANAAVLKVCANMYMCTSNNPSEVVQAGHEWYLYDTQGSGVSNGGAFIAAFKGSTLCPAFSGGQNFVVFRGANERASYSDSAIRLYAHDSTMPPTTGLHIFPGLDFIYTQFNSQEGVLLDFEEVNCPPSF</sequence>
<evidence type="ECO:0000313" key="2">
    <source>
        <dbReference type="EMBL" id="OQD93300.1"/>
    </source>
</evidence>
<evidence type="ECO:0000313" key="3">
    <source>
        <dbReference type="Proteomes" id="UP000191612"/>
    </source>
</evidence>
<reference evidence="3" key="1">
    <citation type="journal article" date="2017" name="Nat. Microbiol.">
        <title>Global analysis of biosynthetic gene clusters reveals vast potential of secondary metabolite production in Penicillium species.</title>
        <authorList>
            <person name="Nielsen J.C."/>
            <person name="Grijseels S."/>
            <person name="Prigent S."/>
            <person name="Ji B."/>
            <person name="Dainat J."/>
            <person name="Nielsen K.F."/>
            <person name="Frisvad J.C."/>
            <person name="Workman M."/>
            <person name="Nielsen J."/>
        </authorList>
    </citation>
    <scope>NUCLEOTIDE SEQUENCE [LARGE SCALE GENOMIC DNA]</scope>
    <source>
        <strain evidence="3">IBT 29525</strain>
    </source>
</reference>
<comment type="caution">
    <text evidence="2">The sequence shown here is derived from an EMBL/GenBank/DDBJ whole genome shotgun (WGS) entry which is preliminary data.</text>
</comment>
<dbReference type="EMBL" id="MDYO01000033">
    <property type="protein sequence ID" value="OQD93300.1"/>
    <property type="molecule type" value="Genomic_DNA"/>
</dbReference>
<dbReference type="OrthoDB" id="4340543at2759"/>
<keyword evidence="3" id="KW-1185">Reference proteome</keyword>
<evidence type="ECO:0000256" key="1">
    <source>
        <dbReference type="SAM" id="SignalP"/>
    </source>
</evidence>
<proteinExistence type="predicted"/>
<protein>
    <submittedName>
        <fullName evidence="2">Uncharacterized protein</fullName>
    </submittedName>
</protein>
<feature type="signal peptide" evidence="1">
    <location>
        <begin position="1"/>
        <end position="21"/>
    </location>
</feature>
<feature type="chain" id="PRO_5011963493" evidence="1">
    <location>
        <begin position="22"/>
        <end position="197"/>
    </location>
</feature>
<accession>A0A1V6QVQ9</accession>
<dbReference type="Proteomes" id="UP000191612">
    <property type="component" value="Unassembled WGS sequence"/>
</dbReference>
<dbReference type="AlphaFoldDB" id="A0A1V6QVQ9"/>
<name>A0A1V6QVQ9_9EURO</name>